<evidence type="ECO:0000256" key="4">
    <source>
        <dbReference type="SAM" id="MobiDB-lite"/>
    </source>
</evidence>
<evidence type="ECO:0000256" key="3">
    <source>
        <dbReference type="PROSITE-ProRule" id="PRU00023"/>
    </source>
</evidence>
<dbReference type="AlphaFoldDB" id="A0A078ABX5"/>
<evidence type="ECO:0000313" key="5">
    <source>
        <dbReference type="EMBL" id="CDW79092.1"/>
    </source>
</evidence>
<dbReference type="Pfam" id="PF00023">
    <property type="entry name" value="Ank"/>
    <property type="match status" value="1"/>
</dbReference>
<dbReference type="SUPFAM" id="SSF48403">
    <property type="entry name" value="Ankyrin repeat"/>
    <property type="match status" value="1"/>
</dbReference>
<gene>
    <name evidence="5" type="primary">Contig5728.g6124</name>
    <name evidence="5" type="ORF">STYLEM_8078</name>
</gene>
<dbReference type="Proteomes" id="UP000039865">
    <property type="component" value="Unassembled WGS sequence"/>
</dbReference>
<dbReference type="InterPro" id="IPR036770">
    <property type="entry name" value="Ankyrin_rpt-contain_sf"/>
</dbReference>
<reference evidence="5 6" key="1">
    <citation type="submission" date="2014-06" db="EMBL/GenBank/DDBJ databases">
        <authorList>
            <person name="Swart Estienne"/>
        </authorList>
    </citation>
    <scope>NUCLEOTIDE SEQUENCE [LARGE SCALE GENOMIC DNA]</scope>
    <source>
        <strain evidence="5 6">130c</strain>
    </source>
</reference>
<feature type="compositionally biased region" description="Polar residues" evidence="4">
    <location>
        <begin position="716"/>
        <end position="726"/>
    </location>
</feature>
<dbReference type="SMART" id="SM00248">
    <property type="entry name" value="ANK"/>
    <property type="match status" value="4"/>
</dbReference>
<keyword evidence="1" id="KW-0677">Repeat</keyword>
<dbReference type="PROSITE" id="PS50088">
    <property type="entry name" value="ANK_REPEAT"/>
    <property type="match status" value="2"/>
</dbReference>
<dbReference type="PROSITE" id="PS50297">
    <property type="entry name" value="ANK_REP_REGION"/>
    <property type="match status" value="2"/>
</dbReference>
<feature type="repeat" description="ANK" evidence="3">
    <location>
        <begin position="405"/>
        <end position="437"/>
    </location>
</feature>
<feature type="region of interest" description="Disordered" evidence="4">
    <location>
        <begin position="716"/>
        <end position="736"/>
    </location>
</feature>
<dbReference type="EMBL" id="CCKQ01007682">
    <property type="protein sequence ID" value="CDW79092.1"/>
    <property type="molecule type" value="Genomic_DNA"/>
</dbReference>
<dbReference type="Gene3D" id="1.25.40.20">
    <property type="entry name" value="Ankyrin repeat-containing domain"/>
    <property type="match status" value="2"/>
</dbReference>
<dbReference type="PANTHER" id="PTHR24171">
    <property type="entry name" value="ANKYRIN REPEAT DOMAIN-CONTAINING PROTEIN 39-RELATED"/>
    <property type="match status" value="1"/>
</dbReference>
<dbReference type="Pfam" id="PF12796">
    <property type="entry name" value="Ank_2"/>
    <property type="match status" value="1"/>
</dbReference>
<accession>A0A078ABX5</accession>
<dbReference type="InterPro" id="IPR002110">
    <property type="entry name" value="Ankyrin_rpt"/>
</dbReference>
<organism evidence="5 6">
    <name type="scientific">Stylonychia lemnae</name>
    <name type="common">Ciliate</name>
    <dbReference type="NCBI Taxonomy" id="5949"/>
    <lineage>
        <taxon>Eukaryota</taxon>
        <taxon>Sar</taxon>
        <taxon>Alveolata</taxon>
        <taxon>Ciliophora</taxon>
        <taxon>Intramacronucleata</taxon>
        <taxon>Spirotrichea</taxon>
        <taxon>Stichotrichia</taxon>
        <taxon>Sporadotrichida</taxon>
        <taxon>Oxytrichidae</taxon>
        <taxon>Stylonychinae</taxon>
        <taxon>Stylonychia</taxon>
    </lineage>
</organism>
<evidence type="ECO:0000313" key="6">
    <source>
        <dbReference type="Proteomes" id="UP000039865"/>
    </source>
</evidence>
<evidence type="ECO:0000256" key="1">
    <source>
        <dbReference type="ARBA" id="ARBA00022737"/>
    </source>
</evidence>
<keyword evidence="2 3" id="KW-0040">ANK repeat</keyword>
<sequence>MQDFGLTGFSNKTGIKSEKQVKSQSNANRKTVIMLRSKIKVSCLFIDTNAFNSIEIKRRIEDAYLINNKWSYIIDVSGICLKYYIKPASVMVDVADEEQMKFDNLIVTLIDCMKAGKWLTFNFKEEEGTKILRHTGINKIPAAILNPLEIYCEQTLDILSNHVATISKNDNFRLIFISKSVLIPKQFKDNFEFHIIDDQKVQEQDLEDLYKRREPDKGIANKMGIDLIEAAYNGEFEKVKELISNGADPKFKDYEGNNCFTEACLMGHYDMVVFLLSLDLVTFDVNYMNNKNRTPLHKAAFGGHHQIVLLLLENGANPKINDLALAQPIDYASNKKTHKILKLWDIERTKQYWEKHGSKKNQPVFYDYLDLDFEEREKIRYQVCDYAQKGKFSEIEKIILQGHASGWTPLIIASFHGYTKIVALLIANRADPNILTNRQESAIDVSKYPDIRKMLKDYEISWNREAFDKMIDEKLTTIDQINTEDHIEETIDEPKKNETIEQTNQTKADTINHKDQAQISIDNMFDKSKEMSKISSYSDVVIQQEFLNQQSGDTLLPIIPAPKIISRRDQFFDEKKLNESYSKRGLLPTIDQKIQGSIPDDPQVITAKLKQKLNLNKVNAKHHHHPHMYAHSNKSSPRLDKFDMKRNHQTLSTNVSNVNSPIQFKSDGESEIEEDSIQDFSINIELNKVKNTSKSTLQKKINEKNPKSKSTIQNYKNLASNKQSSPLFPPIARNKR</sequence>
<feature type="repeat" description="ANK" evidence="3">
    <location>
        <begin position="291"/>
        <end position="323"/>
    </location>
</feature>
<dbReference type="OrthoDB" id="426293at2759"/>
<dbReference type="InParanoid" id="A0A078ABX5"/>
<evidence type="ECO:0000256" key="2">
    <source>
        <dbReference type="ARBA" id="ARBA00023043"/>
    </source>
</evidence>
<proteinExistence type="predicted"/>
<name>A0A078ABX5_STYLE</name>
<protein>
    <submittedName>
        <fullName evidence="5">Ankyrin repeat protein</fullName>
    </submittedName>
</protein>
<keyword evidence="6" id="KW-1185">Reference proteome</keyword>